<dbReference type="PANTHER" id="PTHR10434">
    <property type="entry name" value="1-ACYL-SN-GLYCEROL-3-PHOSPHATE ACYLTRANSFERASE"/>
    <property type="match status" value="1"/>
</dbReference>
<dbReference type="AlphaFoldDB" id="A0A2P2KLX4"/>
<dbReference type="CDD" id="cd07989">
    <property type="entry name" value="LPLAT_AGPAT-like"/>
    <property type="match status" value="1"/>
</dbReference>
<dbReference type="EMBL" id="GGEC01026226">
    <property type="protein sequence ID" value="MBX06710.1"/>
    <property type="molecule type" value="Transcribed_RNA"/>
</dbReference>
<evidence type="ECO:0000313" key="5">
    <source>
        <dbReference type="EMBL" id="MBX06710.1"/>
    </source>
</evidence>
<sequence>MEVALSTTNTPLLCYRRSSNPALSYSLPFCAYKGFYVGCSPYGKGSLRNSKTSLNGFSCIPKKQAAITCHHFWLDGDQMHFGYELLKRKKLSRNTVVISELARAGISDAAYPQSDIKLWSKIRGMSFYAVTAVSAICLFVLMLVQHPFVVLLDRYQRKAHYFIAKVWATITVAPFFKIEYEGLENLPRPDTPVVYVSNHQSFLDIYTLLTLGRSFKFISKTAIFLFPIIGWAMYMLGVIPLKRMDSRSQLVRVFP</sequence>
<dbReference type="SUPFAM" id="SSF69593">
    <property type="entry name" value="Glycerol-3-phosphate (1)-acyltransferase"/>
    <property type="match status" value="1"/>
</dbReference>
<feature type="transmembrane region" description="Helical" evidence="3">
    <location>
        <begin position="127"/>
        <end position="148"/>
    </location>
</feature>
<keyword evidence="1 5" id="KW-0808">Transferase</keyword>
<evidence type="ECO:0000259" key="4">
    <source>
        <dbReference type="Pfam" id="PF01553"/>
    </source>
</evidence>
<accession>A0A2P2KLX4</accession>
<dbReference type="InterPro" id="IPR002123">
    <property type="entry name" value="Plipid/glycerol_acylTrfase"/>
</dbReference>
<dbReference type="GO" id="GO:0003841">
    <property type="term" value="F:1-acylglycerol-3-phosphate O-acyltransferase activity"/>
    <property type="evidence" value="ECO:0007669"/>
    <property type="project" value="TreeGrafter"/>
</dbReference>
<proteinExistence type="predicted"/>
<keyword evidence="3" id="KW-0812">Transmembrane</keyword>
<reference evidence="5" key="1">
    <citation type="submission" date="2018-02" db="EMBL/GenBank/DDBJ databases">
        <title>Rhizophora mucronata_Transcriptome.</title>
        <authorList>
            <person name="Meera S.P."/>
            <person name="Sreeshan A."/>
            <person name="Augustine A."/>
        </authorList>
    </citation>
    <scope>NUCLEOTIDE SEQUENCE</scope>
    <source>
        <tissue evidence="5">Leaf</tissue>
    </source>
</reference>
<feature type="transmembrane region" description="Helical" evidence="3">
    <location>
        <begin position="217"/>
        <end position="239"/>
    </location>
</feature>
<dbReference type="PANTHER" id="PTHR10434:SF60">
    <property type="entry name" value="1-ACYL-SN-GLYCEROL-3-PHOSPHATE ACYLTRANSFERASE LPAT1, CHLOROPLASTIC"/>
    <property type="match status" value="1"/>
</dbReference>
<keyword evidence="3" id="KW-0472">Membrane</keyword>
<evidence type="ECO:0000256" key="2">
    <source>
        <dbReference type="ARBA" id="ARBA00023315"/>
    </source>
</evidence>
<protein>
    <submittedName>
        <fullName evidence="5">1-acyl-sn-glycerol-3-phosphate acyltransferase 1ic isoform X1</fullName>
    </submittedName>
</protein>
<keyword evidence="2 5" id="KW-0012">Acyltransferase</keyword>
<evidence type="ECO:0000256" key="3">
    <source>
        <dbReference type="SAM" id="Phobius"/>
    </source>
</evidence>
<feature type="domain" description="Phospholipid/glycerol acyltransferase" evidence="4">
    <location>
        <begin position="177"/>
        <end position="246"/>
    </location>
</feature>
<keyword evidence="3" id="KW-1133">Transmembrane helix</keyword>
<dbReference type="GO" id="GO:0006654">
    <property type="term" value="P:phosphatidic acid biosynthetic process"/>
    <property type="evidence" value="ECO:0007669"/>
    <property type="project" value="TreeGrafter"/>
</dbReference>
<organism evidence="5">
    <name type="scientific">Rhizophora mucronata</name>
    <name type="common">Asiatic mangrove</name>
    <dbReference type="NCBI Taxonomy" id="61149"/>
    <lineage>
        <taxon>Eukaryota</taxon>
        <taxon>Viridiplantae</taxon>
        <taxon>Streptophyta</taxon>
        <taxon>Embryophyta</taxon>
        <taxon>Tracheophyta</taxon>
        <taxon>Spermatophyta</taxon>
        <taxon>Magnoliopsida</taxon>
        <taxon>eudicotyledons</taxon>
        <taxon>Gunneridae</taxon>
        <taxon>Pentapetalae</taxon>
        <taxon>rosids</taxon>
        <taxon>fabids</taxon>
        <taxon>Malpighiales</taxon>
        <taxon>Rhizophoraceae</taxon>
        <taxon>Rhizophora</taxon>
    </lineage>
</organism>
<name>A0A2P2KLX4_RHIMU</name>
<dbReference type="Pfam" id="PF01553">
    <property type="entry name" value="Acyltransferase"/>
    <property type="match status" value="1"/>
</dbReference>
<evidence type="ECO:0000256" key="1">
    <source>
        <dbReference type="ARBA" id="ARBA00022679"/>
    </source>
</evidence>